<evidence type="ECO:0000313" key="4">
    <source>
        <dbReference type="Proteomes" id="UP000623467"/>
    </source>
</evidence>
<dbReference type="PANTHER" id="PTHR10039">
    <property type="entry name" value="AMELOGENIN"/>
    <property type="match status" value="1"/>
</dbReference>
<sequence>MFPDVRMMNNYINGIEILHRAVALEAIHDSAESHPQPRCHPETRTVMLEDLRQWALDPDPETTILWLFGPAGAGKSAIMQTLARQLQDVGRLGGCFFFKRGHATRGNAKTLFATIAYQLALAVPWLRPTISQSVEEDPSVVARSITTQMRKLISHPSRSHRHRDAVVIIIDGLDECEGHSVQEEILEAIRRSSKHSIPFRFIIASRPEPHIRHVFDSQSYSERYRAFNVEQSFHDVRKYFSDEFLRIHREHCTMAKIPLPWPLPQVLAELVRKSSGHFIYPVTIIKFIDDKNYRPTQRLAMVLGNSSQGSPFGALDQLYMDILGSAPRQSELVPILCAIANFHLTAVEIDRLFEFAEGETRLLLRGLHSVLQVPSEDNQYISTHHASFLDFLNDHSRSNNFYIGSLDHQMHLAQSFLRLCADRNLPQDLFTIYGPRRPRQHLIPFLTSLPPSIELCLLIARMEPDHIFTLDSADFEDMLSWLKRIPSVSQDLIELWEDYVYMASTQPFSDTWLVNHINSPSSELCQVLVALELLPYSFCSIPHLLDITWDELRTIICSVRPSIVDTGYRARSREILQAIIPWETQRWIYRDIALKCIRRIVNPEDHRGIGIKFDEWYLLAEVLKHCLPCNTLYREFQCIPRSMITSYFEDGPSWCHDSIAKPISQWLESFGDPTLELIVFWKQEILPLVAPRRRAANWDT</sequence>
<dbReference type="InterPro" id="IPR007111">
    <property type="entry name" value="NACHT_NTPase"/>
</dbReference>
<comment type="caution">
    <text evidence="3">The sequence shown here is derived from an EMBL/GenBank/DDBJ whole genome shotgun (WGS) entry which is preliminary data.</text>
</comment>
<dbReference type="AlphaFoldDB" id="A0A8H7DGZ8"/>
<gene>
    <name evidence="3" type="ORF">MSAN_00486600</name>
</gene>
<name>A0A8H7DGZ8_9AGAR</name>
<protein>
    <submittedName>
        <fullName evidence="3">NACHT domain-containing protein</fullName>
    </submittedName>
</protein>
<dbReference type="OrthoDB" id="4760524at2759"/>
<dbReference type="SUPFAM" id="SSF52540">
    <property type="entry name" value="P-loop containing nucleoside triphosphate hydrolases"/>
    <property type="match status" value="1"/>
</dbReference>
<evidence type="ECO:0000259" key="2">
    <source>
        <dbReference type="PROSITE" id="PS50837"/>
    </source>
</evidence>
<dbReference type="Proteomes" id="UP000623467">
    <property type="component" value="Unassembled WGS sequence"/>
</dbReference>
<keyword evidence="4" id="KW-1185">Reference proteome</keyword>
<proteinExistence type="predicted"/>
<dbReference type="InterPro" id="IPR056884">
    <property type="entry name" value="NPHP3-like_N"/>
</dbReference>
<accession>A0A8H7DGZ8</accession>
<feature type="domain" description="NACHT" evidence="2">
    <location>
        <begin position="63"/>
        <end position="207"/>
    </location>
</feature>
<dbReference type="PANTHER" id="PTHR10039:SF17">
    <property type="entry name" value="FUNGAL STAND N-TERMINAL GOODBYE DOMAIN-CONTAINING PROTEIN-RELATED"/>
    <property type="match status" value="1"/>
</dbReference>
<organism evidence="3 4">
    <name type="scientific">Mycena sanguinolenta</name>
    <dbReference type="NCBI Taxonomy" id="230812"/>
    <lineage>
        <taxon>Eukaryota</taxon>
        <taxon>Fungi</taxon>
        <taxon>Dikarya</taxon>
        <taxon>Basidiomycota</taxon>
        <taxon>Agaricomycotina</taxon>
        <taxon>Agaricomycetes</taxon>
        <taxon>Agaricomycetidae</taxon>
        <taxon>Agaricales</taxon>
        <taxon>Marasmiineae</taxon>
        <taxon>Mycenaceae</taxon>
        <taxon>Mycena</taxon>
    </lineage>
</organism>
<keyword evidence="1" id="KW-0677">Repeat</keyword>
<dbReference type="PROSITE" id="PS50837">
    <property type="entry name" value="NACHT"/>
    <property type="match status" value="1"/>
</dbReference>
<dbReference type="InterPro" id="IPR027417">
    <property type="entry name" value="P-loop_NTPase"/>
</dbReference>
<dbReference type="Pfam" id="PF24883">
    <property type="entry name" value="NPHP3_N"/>
    <property type="match status" value="1"/>
</dbReference>
<evidence type="ECO:0000256" key="1">
    <source>
        <dbReference type="ARBA" id="ARBA00022737"/>
    </source>
</evidence>
<reference evidence="3" key="1">
    <citation type="submission" date="2020-05" db="EMBL/GenBank/DDBJ databases">
        <title>Mycena genomes resolve the evolution of fungal bioluminescence.</title>
        <authorList>
            <person name="Tsai I.J."/>
        </authorList>
    </citation>
    <scope>NUCLEOTIDE SEQUENCE</scope>
    <source>
        <strain evidence="3">160909Yilan</strain>
    </source>
</reference>
<evidence type="ECO:0000313" key="3">
    <source>
        <dbReference type="EMBL" id="KAF7372807.1"/>
    </source>
</evidence>
<dbReference type="EMBL" id="JACAZH010000003">
    <property type="protein sequence ID" value="KAF7372807.1"/>
    <property type="molecule type" value="Genomic_DNA"/>
</dbReference>
<dbReference type="Gene3D" id="3.40.50.300">
    <property type="entry name" value="P-loop containing nucleotide triphosphate hydrolases"/>
    <property type="match status" value="1"/>
</dbReference>